<dbReference type="KEGG" id="cthr:CTHT_0001420"/>
<dbReference type="AlphaFoldDB" id="G0RZ21"/>
<sequence>MRVSSRIDGSICGAILHVLYPPLSPLRPSPSLRSSAQSPSSCSSSRLPTASQQPRRCLSLLATRRRPSPLTLSSSSRRRLLLCVQALQTSRLRFDGDPAAVRVNHAAAATVENSGPEPEHEGYAAPEPQPLPSPSSSSPNPSTTTGPAITPQQPQTRKKQKHLKPIRRPLTKEELLALVDPYDDTEEIGRVEDYLQYLRDPYMRGYAEPEQPKVTLARTAEDEEYPSLEQVLEPADEGTRHVLWELRFAVLTRLRSPHKVDLDHIYELYQRLPEPRMLYLHARFRHQLLRALGQPDERDSASMLRYFAVIADVKNTGIPLTTAEWNCAIVFATKYVGRVTDVEVDTALKLWREMELEAGIRATDVTFNILFDVATKAGNFPLAEMIYREMESRGHRYNRYHYTSLIHFFGLKHDTSGMRAAYREMVEAGEIIDTVVLNAMISGLLRSGEEAPAERIYERMKALSLGPSSTNPFSPNSPPILPVRTPLSDRFITQALLMLSKLSRRHPHAQPHLQDMAPLAPDLQTYRILANHYGVKRGDLGRVAAYLDDMKHFHIPLHHSIFLALFKGFARHGGYPRSPWSEQRLEGIWNALLQALDAAQEGEGGIEVRTWLAIWCLRAFAKCAGSRERRVLEVYDVLKARWALSPEEEQFMGDFLSGLVNRGFGK</sequence>
<accession>G0RZ21</accession>
<feature type="region of interest" description="Disordered" evidence="6">
    <location>
        <begin position="28"/>
        <end position="54"/>
    </location>
</feature>
<dbReference type="Gene3D" id="1.25.40.10">
    <property type="entry name" value="Tetratricopeptide repeat domain"/>
    <property type="match status" value="1"/>
</dbReference>
<evidence type="ECO:0008006" key="9">
    <source>
        <dbReference type="Google" id="ProtNLM"/>
    </source>
</evidence>
<feature type="compositionally biased region" description="Low complexity" evidence="6">
    <location>
        <begin position="29"/>
        <end position="48"/>
    </location>
</feature>
<proteinExistence type="inferred from homology"/>
<keyword evidence="2" id="KW-0677">Repeat</keyword>
<dbReference type="Proteomes" id="UP000008066">
    <property type="component" value="Unassembled WGS sequence"/>
</dbReference>
<feature type="compositionally biased region" description="Basic residues" evidence="6">
    <location>
        <begin position="156"/>
        <end position="167"/>
    </location>
</feature>
<dbReference type="GeneID" id="18254180"/>
<dbReference type="Pfam" id="PF01535">
    <property type="entry name" value="PPR"/>
    <property type="match status" value="2"/>
</dbReference>
<evidence type="ECO:0000256" key="5">
    <source>
        <dbReference type="PROSITE-ProRule" id="PRU00708"/>
    </source>
</evidence>
<comment type="similarity">
    <text evidence="1">Belongs to the CCM1 family.</text>
</comment>
<evidence type="ECO:0000313" key="7">
    <source>
        <dbReference type="EMBL" id="EGS23449.1"/>
    </source>
</evidence>
<dbReference type="OMA" id="EMIYKEM"/>
<evidence type="ECO:0000256" key="3">
    <source>
        <dbReference type="ARBA" id="ARBA00044493"/>
    </source>
</evidence>
<protein>
    <recommendedName>
        <fullName evidence="9">Pentatricopeptide repeat-containing protein</fullName>
    </recommendedName>
</protein>
<name>G0RZ21_CHATD</name>
<evidence type="ECO:0000313" key="8">
    <source>
        <dbReference type="Proteomes" id="UP000008066"/>
    </source>
</evidence>
<evidence type="ECO:0000256" key="4">
    <source>
        <dbReference type="ARBA" id="ARBA00044511"/>
    </source>
</evidence>
<dbReference type="NCBIfam" id="TIGR00756">
    <property type="entry name" value="PPR"/>
    <property type="match status" value="1"/>
</dbReference>
<dbReference type="PANTHER" id="PTHR47447">
    <property type="entry name" value="OS03G0856100 PROTEIN"/>
    <property type="match status" value="1"/>
</dbReference>
<keyword evidence="8" id="KW-1185">Reference proteome</keyword>
<dbReference type="PROSITE" id="PS51375">
    <property type="entry name" value="PPR"/>
    <property type="match status" value="2"/>
</dbReference>
<reference evidence="7 8" key="1">
    <citation type="journal article" date="2011" name="Cell">
        <title>Insight into structure and assembly of the nuclear pore complex by utilizing the genome of a eukaryotic thermophile.</title>
        <authorList>
            <person name="Amlacher S."/>
            <person name="Sarges P."/>
            <person name="Flemming D."/>
            <person name="van Noort V."/>
            <person name="Kunze R."/>
            <person name="Devos D.P."/>
            <person name="Arumugam M."/>
            <person name="Bork P."/>
            <person name="Hurt E."/>
        </authorList>
    </citation>
    <scope>NUCLEOTIDE SEQUENCE [LARGE SCALE GENOMIC DNA]</scope>
    <source>
        <strain evidence="8">DSM 1495 / CBS 144.50 / IMI 039719</strain>
    </source>
</reference>
<gene>
    <name evidence="7" type="ORF">CTHT_0001420</name>
</gene>
<dbReference type="PANTHER" id="PTHR47447:SF17">
    <property type="entry name" value="OS12G0638900 PROTEIN"/>
    <property type="match status" value="1"/>
</dbReference>
<evidence type="ECO:0000256" key="6">
    <source>
        <dbReference type="SAM" id="MobiDB-lite"/>
    </source>
</evidence>
<feature type="region of interest" description="Disordered" evidence="6">
    <location>
        <begin position="110"/>
        <end position="167"/>
    </location>
</feature>
<organism evidence="8">
    <name type="scientific">Chaetomium thermophilum (strain DSM 1495 / CBS 144.50 / IMI 039719)</name>
    <name type="common">Thermochaetoides thermophila</name>
    <dbReference type="NCBI Taxonomy" id="759272"/>
    <lineage>
        <taxon>Eukaryota</taxon>
        <taxon>Fungi</taxon>
        <taxon>Dikarya</taxon>
        <taxon>Ascomycota</taxon>
        <taxon>Pezizomycotina</taxon>
        <taxon>Sordariomycetes</taxon>
        <taxon>Sordariomycetidae</taxon>
        <taxon>Sordariales</taxon>
        <taxon>Chaetomiaceae</taxon>
        <taxon>Thermochaetoides</taxon>
    </lineage>
</organism>
<feature type="repeat" description="PPR" evidence="5">
    <location>
        <begin position="363"/>
        <end position="397"/>
    </location>
</feature>
<comment type="subunit">
    <text evidence="4">Binds to mitochondrial small subunit 15S rRNA.</text>
</comment>
<comment type="function">
    <text evidence="3">Regulates mitochondrial small subunit maturation by controlling 15S rRNA 5'-end processing. Localizes to the 5' precursor of the 15S rRNA in a position that is subsequently occupied by mS47 in the mature yeast mtSSU. Uses structure and sequence-specific RNA recognition, binding to a single-stranded region of the precursor and specifically recognizing bases -6 to -1. The exchange of Ccm1 for mS47 is coupled to the irreversible removal of precursor rRNA that is accompanied by conformational changes of the mitoribosomal proteins uS5m and mS26. These conformational changes signal completion of 5'-end rRNA processing through protection of the mature 5'-end of the 15S rRNA and stabilization of mS47. The removal of the 5' precursor together with the dissociation of Ccm1 may be catalyzed by the 5'-3' exoribonuclease Pet127. Involved in the specific removal of group I introns in mitochondrial encoded transcripts.</text>
</comment>
<dbReference type="eggNOG" id="KOG4197">
    <property type="taxonomic scope" value="Eukaryota"/>
</dbReference>
<dbReference type="InterPro" id="IPR002885">
    <property type="entry name" value="PPR_rpt"/>
</dbReference>
<dbReference type="InterPro" id="IPR011990">
    <property type="entry name" value="TPR-like_helical_dom_sf"/>
</dbReference>
<feature type="compositionally biased region" description="Low complexity" evidence="6">
    <location>
        <begin position="134"/>
        <end position="155"/>
    </location>
</feature>
<dbReference type="HOGENOM" id="CLU_012630_1_1_1"/>
<evidence type="ECO:0000256" key="2">
    <source>
        <dbReference type="ARBA" id="ARBA00022737"/>
    </source>
</evidence>
<feature type="repeat" description="PPR" evidence="5">
    <location>
        <begin position="433"/>
        <end position="467"/>
    </location>
</feature>
<dbReference type="RefSeq" id="XP_006690691.1">
    <property type="nucleotide sequence ID" value="XM_006690628.1"/>
</dbReference>
<dbReference type="OrthoDB" id="1908178at2759"/>
<dbReference type="STRING" id="759272.G0RZ21"/>
<evidence type="ECO:0000256" key="1">
    <source>
        <dbReference type="ARBA" id="ARBA00006192"/>
    </source>
</evidence>
<dbReference type="EMBL" id="GL988032">
    <property type="protein sequence ID" value="EGS23449.1"/>
    <property type="molecule type" value="Genomic_DNA"/>
</dbReference>